<evidence type="ECO:0000313" key="2">
    <source>
        <dbReference type="EnsemblMetazoa" id="G22586.1:cds"/>
    </source>
</evidence>
<feature type="coiled-coil region" evidence="1">
    <location>
        <begin position="1"/>
        <end position="63"/>
    </location>
</feature>
<evidence type="ECO:0000256" key="1">
    <source>
        <dbReference type="SAM" id="Coils"/>
    </source>
</evidence>
<accession>A0A8W8K8P5</accession>
<dbReference type="EnsemblMetazoa" id="G22586.1">
    <property type="protein sequence ID" value="G22586.1:cds"/>
    <property type="gene ID" value="G22586"/>
</dbReference>
<name>A0A8W8K8P5_MAGGI</name>
<keyword evidence="3" id="KW-1185">Reference proteome</keyword>
<dbReference type="AlphaFoldDB" id="A0A8W8K8P5"/>
<feature type="coiled-coil region" evidence="1">
    <location>
        <begin position="199"/>
        <end position="233"/>
    </location>
</feature>
<keyword evidence="1" id="KW-0175">Coiled coil</keyword>
<sequence>MKRTKEKVRKLQEKVNVYQRKEQQEKDNKFDKGVQCNTLNTYIEELKCEIDNLIAEKDDIVADEDDYVHLIFTYSRRPQKEMECLCSDTKKKISKIKREERKTGGGKLPANCFVTPVEDKIQSIIGETAISGIDGIDTLVVDKEQRRGGLIITEAPAAEELPESPANSSLNDTPTSSSIIHTSTFISAKKRKIDKTPSLELNEVEKERLEIEKNRLEDEKKRLHIEEQRLVIEQTRLQLEQEKHSIKLCQLGIISNATITSQQ</sequence>
<proteinExistence type="predicted"/>
<evidence type="ECO:0000313" key="3">
    <source>
        <dbReference type="Proteomes" id="UP000005408"/>
    </source>
</evidence>
<dbReference type="Proteomes" id="UP000005408">
    <property type="component" value="Unassembled WGS sequence"/>
</dbReference>
<protein>
    <submittedName>
        <fullName evidence="2">Uncharacterized protein</fullName>
    </submittedName>
</protein>
<reference evidence="2" key="1">
    <citation type="submission" date="2022-08" db="UniProtKB">
        <authorList>
            <consortium name="EnsemblMetazoa"/>
        </authorList>
    </citation>
    <scope>IDENTIFICATION</scope>
    <source>
        <strain evidence="2">05x7-T-G4-1.051#20</strain>
    </source>
</reference>
<organism evidence="2 3">
    <name type="scientific">Magallana gigas</name>
    <name type="common">Pacific oyster</name>
    <name type="synonym">Crassostrea gigas</name>
    <dbReference type="NCBI Taxonomy" id="29159"/>
    <lineage>
        <taxon>Eukaryota</taxon>
        <taxon>Metazoa</taxon>
        <taxon>Spiralia</taxon>
        <taxon>Lophotrochozoa</taxon>
        <taxon>Mollusca</taxon>
        <taxon>Bivalvia</taxon>
        <taxon>Autobranchia</taxon>
        <taxon>Pteriomorphia</taxon>
        <taxon>Ostreida</taxon>
        <taxon>Ostreoidea</taxon>
        <taxon>Ostreidae</taxon>
        <taxon>Magallana</taxon>
    </lineage>
</organism>